<gene>
    <name evidence="1" type="ORF">HHI36_010139</name>
</gene>
<evidence type="ECO:0000313" key="2">
    <source>
        <dbReference type="Proteomes" id="UP001516400"/>
    </source>
</evidence>
<protein>
    <submittedName>
        <fullName evidence="1">Uncharacterized protein</fullName>
    </submittedName>
</protein>
<proteinExistence type="predicted"/>
<accession>A0ABD2MHU3</accession>
<dbReference type="EMBL" id="JABFTP020000001">
    <property type="protein sequence ID" value="KAL3265951.1"/>
    <property type="molecule type" value="Genomic_DNA"/>
</dbReference>
<feature type="non-terminal residue" evidence="1">
    <location>
        <position position="103"/>
    </location>
</feature>
<keyword evidence="2" id="KW-1185">Reference proteome</keyword>
<reference evidence="1 2" key="1">
    <citation type="journal article" date="2021" name="BMC Biol.">
        <title>Horizontally acquired antibacterial genes associated with adaptive radiation of ladybird beetles.</title>
        <authorList>
            <person name="Li H.S."/>
            <person name="Tang X.F."/>
            <person name="Huang Y.H."/>
            <person name="Xu Z.Y."/>
            <person name="Chen M.L."/>
            <person name="Du X.Y."/>
            <person name="Qiu B.Y."/>
            <person name="Chen P.T."/>
            <person name="Zhang W."/>
            <person name="Slipinski A."/>
            <person name="Escalona H.E."/>
            <person name="Waterhouse R.M."/>
            <person name="Zwick A."/>
            <person name="Pang H."/>
        </authorList>
    </citation>
    <scope>NUCLEOTIDE SEQUENCE [LARGE SCALE GENOMIC DNA]</scope>
    <source>
        <strain evidence="1">SYSU2018</strain>
    </source>
</reference>
<dbReference type="AlphaFoldDB" id="A0ABD2MHU3"/>
<organism evidence="1 2">
    <name type="scientific">Cryptolaemus montrouzieri</name>
    <dbReference type="NCBI Taxonomy" id="559131"/>
    <lineage>
        <taxon>Eukaryota</taxon>
        <taxon>Metazoa</taxon>
        <taxon>Ecdysozoa</taxon>
        <taxon>Arthropoda</taxon>
        <taxon>Hexapoda</taxon>
        <taxon>Insecta</taxon>
        <taxon>Pterygota</taxon>
        <taxon>Neoptera</taxon>
        <taxon>Endopterygota</taxon>
        <taxon>Coleoptera</taxon>
        <taxon>Polyphaga</taxon>
        <taxon>Cucujiformia</taxon>
        <taxon>Coccinelloidea</taxon>
        <taxon>Coccinellidae</taxon>
        <taxon>Scymninae</taxon>
        <taxon>Scymnini</taxon>
        <taxon>Cryptolaemus</taxon>
    </lineage>
</organism>
<evidence type="ECO:0000313" key="1">
    <source>
        <dbReference type="EMBL" id="KAL3265951.1"/>
    </source>
</evidence>
<dbReference type="Proteomes" id="UP001516400">
    <property type="component" value="Unassembled WGS sequence"/>
</dbReference>
<name>A0ABD2MHU3_9CUCU</name>
<sequence length="103" mass="11673">MARKYLTNRREISQEFLGNCEEYSPEYGSTDKMTLVSHVPKEKKAVILLSTQFNDAETASDTQKKSVTDITDSCDTVVLKGLVKRLKKDDWKYARTIIKPGAV</sequence>
<comment type="caution">
    <text evidence="1">The sequence shown here is derived from an EMBL/GenBank/DDBJ whole genome shotgun (WGS) entry which is preliminary data.</text>
</comment>